<feature type="signal peptide" evidence="12">
    <location>
        <begin position="1"/>
        <end position="31"/>
    </location>
</feature>
<evidence type="ECO:0000256" key="11">
    <source>
        <dbReference type="SAM" id="MobiDB-lite"/>
    </source>
</evidence>
<evidence type="ECO:0000256" key="9">
    <source>
        <dbReference type="PIRSR" id="PIRSR611782-1"/>
    </source>
</evidence>
<keyword evidence="7" id="KW-0378">Hydrolase</keyword>
<comment type="caution">
    <text evidence="14">The sequence shown here is derived from an EMBL/GenBank/DDBJ whole genome shotgun (WGS) entry which is preliminary data.</text>
</comment>
<feature type="active site" description="Charge relay system" evidence="9">
    <location>
        <position position="239"/>
    </location>
</feature>
<dbReference type="Proteomes" id="UP000032668">
    <property type="component" value="Unassembled WGS sequence"/>
</dbReference>
<evidence type="ECO:0000256" key="8">
    <source>
        <dbReference type="ARBA" id="ARBA00022825"/>
    </source>
</evidence>
<feature type="domain" description="PDZ" evidence="13">
    <location>
        <begin position="283"/>
        <end position="353"/>
    </location>
</feature>
<dbReference type="InterPro" id="IPR001940">
    <property type="entry name" value="Peptidase_S1C"/>
</dbReference>
<feature type="binding site" evidence="10">
    <location>
        <begin position="237"/>
        <end position="239"/>
    </location>
    <ligand>
        <name>substrate</name>
    </ligand>
</feature>
<reference evidence="14 15" key="1">
    <citation type="submission" date="2012-11" db="EMBL/GenBank/DDBJ databases">
        <title>Whole genome sequence of Acidocella aminolytica 101 = DSM 11237.</title>
        <authorList>
            <person name="Azuma Y."/>
            <person name="Higashiura N."/>
            <person name="Hirakawa H."/>
            <person name="Matsushita K."/>
        </authorList>
    </citation>
    <scope>NUCLEOTIDE SEQUENCE [LARGE SCALE GENOMIC DNA]</scope>
    <source>
        <strain evidence="15">101 / DSM 11237</strain>
    </source>
</reference>
<dbReference type="EMBL" id="BANC01000041">
    <property type="protein sequence ID" value="GAN80288.1"/>
    <property type="molecule type" value="Genomic_DNA"/>
</dbReference>
<dbReference type="InterPro" id="IPR036034">
    <property type="entry name" value="PDZ_sf"/>
</dbReference>
<keyword evidence="4 12" id="KW-0732">Signal</keyword>
<evidence type="ECO:0000313" key="14">
    <source>
        <dbReference type="EMBL" id="GAN80288.1"/>
    </source>
</evidence>
<evidence type="ECO:0000256" key="3">
    <source>
        <dbReference type="ARBA" id="ARBA00022670"/>
    </source>
</evidence>
<dbReference type="RefSeq" id="WP_048878705.1">
    <property type="nucleotide sequence ID" value="NZ_BANC01000041.1"/>
</dbReference>
<dbReference type="SUPFAM" id="SSF50494">
    <property type="entry name" value="Trypsin-like serine proteases"/>
    <property type="match status" value="1"/>
</dbReference>
<evidence type="ECO:0000256" key="10">
    <source>
        <dbReference type="PIRSR" id="PIRSR611782-2"/>
    </source>
</evidence>
<sequence length="511" mass="52319">MKKFRSRGVASTFALLGATALVAVSVMPAHAADTSLDATKAVEQSFTPVPDFSSLVQKVTPAVVSVTVKLKTDQTSDDSNGDQGRNGLPPGFPQIPGFPPGFPFSFGAPQQPQAVEAKGSGFIINANGTIVTNNHVVKGAKTVTVTLSNGDTYPAKILGTDPKTDLAVLKIDAGKSLPYVELGDSKDVKPGQWVVAMGNPFGLGNTVTAGIVSALGRNIGDGPYDRFIQTDAPINEGNSGGPLFNQQGQVIGVNTAILSPSGGSVGIGFSITSDMVKRVVSQLIAHGKVTRGFLGVSAQMVSPQMAQALKLPKVNPNADGALVAAVAPNSPAAKAGLKPGDVIVAVNGQKVTDPSDLASDIADIDPSHNADITFIRDGEKKDVSVAVEEMPKNPDASFQMNGSGSHQNAQQGQLGITLAPLTPDLRNQLNLPNDATGAVIMDVKPGSLADQAGLQQGDLLVGVGAVDVSSPDEAVAAIKAARKAGAGAVALRIVRQGQALFVGITLNNKDK</sequence>
<keyword evidence="8" id="KW-0720">Serine protease</keyword>
<dbReference type="GO" id="GO:0006508">
    <property type="term" value="P:proteolysis"/>
    <property type="evidence" value="ECO:0007669"/>
    <property type="project" value="UniProtKB-KW"/>
</dbReference>
<dbReference type="PRINTS" id="PR00834">
    <property type="entry name" value="PROTEASES2C"/>
</dbReference>
<keyword evidence="15" id="KW-1185">Reference proteome</keyword>
<dbReference type="Gene3D" id="2.40.10.120">
    <property type="match status" value="1"/>
</dbReference>
<organism evidence="14 15">
    <name type="scientific">Acidocella aminolytica 101 = DSM 11237</name>
    <dbReference type="NCBI Taxonomy" id="1120923"/>
    <lineage>
        <taxon>Bacteria</taxon>
        <taxon>Pseudomonadati</taxon>
        <taxon>Pseudomonadota</taxon>
        <taxon>Alphaproteobacteria</taxon>
        <taxon>Acetobacterales</taxon>
        <taxon>Acidocellaceae</taxon>
        <taxon>Acidocella</taxon>
    </lineage>
</organism>
<proteinExistence type="inferred from homology"/>
<keyword evidence="6" id="KW-0574">Periplasm</keyword>
<dbReference type="PROSITE" id="PS50106">
    <property type="entry name" value="PDZ"/>
    <property type="match status" value="2"/>
</dbReference>
<dbReference type="PANTHER" id="PTHR22939:SF129">
    <property type="entry name" value="SERINE PROTEASE HTRA2, MITOCHONDRIAL"/>
    <property type="match status" value="1"/>
</dbReference>
<dbReference type="InterPro" id="IPR009003">
    <property type="entry name" value="Peptidase_S1_PA"/>
</dbReference>
<feature type="active site" description="Charge relay system" evidence="9">
    <location>
        <position position="135"/>
    </location>
</feature>
<dbReference type="Pfam" id="PF17820">
    <property type="entry name" value="PDZ_6"/>
    <property type="match status" value="1"/>
</dbReference>
<evidence type="ECO:0000259" key="13">
    <source>
        <dbReference type="PROSITE" id="PS50106"/>
    </source>
</evidence>
<dbReference type="Pfam" id="PF13365">
    <property type="entry name" value="Trypsin_2"/>
    <property type="match status" value="1"/>
</dbReference>
<name>A0A0D6PGG4_9PROT</name>
<dbReference type="GO" id="GO:0004252">
    <property type="term" value="F:serine-type endopeptidase activity"/>
    <property type="evidence" value="ECO:0007669"/>
    <property type="project" value="InterPro"/>
</dbReference>
<comment type="similarity">
    <text evidence="2">Belongs to the peptidase S1C family.</text>
</comment>
<accession>A0A0D6PGG4</accession>
<dbReference type="STRING" id="1120923.SAMN02746095_01635"/>
<dbReference type="SMART" id="SM00228">
    <property type="entry name" value="PDZ"/>
    <property type="match status" value="2"/>
</dbReference>
<feature type="binding site" evidence="10">
    <location>
        <position position="135"/>
    </location>
    <ligand>
        <name>substrate</name>
    </ligand>
</feature>
<dbReference type="NCBIfam" id="TIGR02037">
    <property type="entry name" value="degP_htrA_DO"/>
    <property type="match status" value="1"/>
</dbReference>
<dbReference type="InterPro" id="IPR011782">
    <property type="entry name" value="Pept_S1C_Do"/>
</dbReference>
<feature type="domain" description="PDZ" evidence="13">
    <location>
        <begin position="395"/>
        <end position="481"/>
    </location>
</feature>
<evidence type="ECO:0000256" key="2">
    <source>
        <dbReference type="ARBA" id="ARBA00010541"/>
    </source>
</evidence>
<evidence type="ECO:0000256" key="5">
    <source>
        <dbReference type="ARBA" id="ARBA00022737"/>
    </source>
</evidence>
<evidence type="ECO:0000313" key="15">
    <source>
        <dbReference type="Proteomes" id="UP000032668"/>
    </source>
</evidence>
<feature type="region of interest" description="Disordered" evidence="11">
    <location>
        <begin position="70"/>
        <end position="94"/>
    </location>
</feature>
<dbReference type="PANTHER" id="PTHR22939">
    <property type="entry name" value="SERINE PROTEASE FAMILY S1C HTRA-RELATED"/>
    <property type="match status" value="1"/>
</dbReference>
<dbReference type="Pfam" id="PF13180">
    <property type="entry name" value="PDZ_2"/>
    <property type="match status" value="1"/>
</dbReference>
<keyword evidence="3" id="KW-0645">Protease</keyword>
<dbReference type="Gene3D" id="2.30.42.10">
    <property type="match status" value="2"/>
</dbReference>
<feature type="binding site" evidence="10">
    <location>
        <position position="165"/>
    </location>
    <ligand>
        <name>substrate</name>
    </ligand>
</feature>
<evidence type="ECO:0000256" key="6">
    <source>
        <dbReference type="ARBA" id="ARBA00022764"/>
    </source>
</evidence>
<dbReference type="InterPro" id="IPR041489">
    <property type="entry name" value="PDZ_6"/>
</dbReference>
<feature type="chain" id="PRO_5039716348" evidence="12">
    <location>
        <begin position="32"/>
        <end position="511"/>
    </location>
</feature>
<dbReference type="SUPFAM" id="SSF50156">
    <property type="entry name" value="PDZ domain-like"/>
    <property type="match status" value="2"/>
</dbReference>
<evidence type="ECO:0000256" key="1">
    <source>
        <dbReference type="ARBA" id="ARBA00004418"/>
    </source>
</evidence>
<feature type="active site" description="Charge relay system" evidence="9">
    <location>
        <position position="165"/>
    </location>
</feature>
<dbReference type="AlphaFoldDB" id="A0A0D6PGG4"/>
<dbReference type="GO" id="GO:0042597">
    <property type="term" value="C:periplasmic space"/>
    <property type="evidence" value="ECO:0007669"/>
    <property type="project" value="UniProtKB-SubCell"/>
</dbReference>
<keyword evidence="5" id="KW-0677">Repeat</keyword>
<protein>
    <submittedName>
        <fullName evidence="14">Endopeptidase DegP/Do</fullName>
    </submittedName>
</protein>
<comment type="subcellular location">
    <subcellularLocation>
        <location evidence="1">Periplasm</location>
    </subcellularLocation>
</comment>
<evidence type="ECO:0000256" key="12">
    <source>
        <dbReference type="SAM" id="SignalP"/>
    </source>
</evidence>
<dbReference type="InterPro" id="IPR001478">
    <property type="entry name" value="PDZ"/>
</dbReference>
<evidence type="ECO:0000256" key="4">
    <source>
        <dbReference type="ARBA" id="ARBA00022729"/>
    </source>
</evidence>
<evidence type="ECO:0000256" key="7">
    <source>
        <dbReference type="ARBA" id="ARBA00022801"/>
    </source>
</evidence>
<gene>
    <name evidence="14" type="ORF">Aam_041_055</name>
</gene>